<keyword evidence="2" id="KW-0808">Transferase</keyword>
<dbReference type="InterPro" id="IPR024688">
    <property type="entry name" value="Mac_dom"/>
</dbReference>
<dbReference type="PANTHER" id="PTHR23416">
    <property type="entry name" value="SIALIC ACID SYNTHASE-RELATED"/>
    <property type="match status" value="1"/>
</dbReference>
<evidence type="ECO:0000256" key="2">
    <source>
        <dbReference type="ARBA" id="ARBA00022679"/>
    </source>
</evidence>
<evidence type="ECO:0000256" key="1">
    <source>
        <dbReference type="ARBA" id="ARBA00007274"/>
    </source>
</evidence>
<dbReference type="EMBL" id="CAJVPV010000116">
    <property type="protein sequence ID" value="CAG8443408.1"/>
    <property type="molecule type" value="Genomic_DNA"/>
</dbReference>
<feature type="domain" description="Maltose/galactoside acetyltransferase" evidence="3">
    <location>
        <begin position="2"/>
        <end position="30"/>
    </location>
</feature>
<comment type="similarity">
    <text evidence="1">Belongs to the transferase hexapeptide repeat family.</text>
</comment>
<dbReference type="InterPro" id="IPR051159">
    <property type="entry name" value="Hexapeptide_acetyltransf"/>
</dbReference>
<dbReference type="InterPro" id="IPR011004">
    <property type="entry name" value="Trimer_LpxA-like_sf"/>
</dbReference>
<sequence length="116" mass="13229">MGLPYNANCEKLLQDRLRAEELLQLFNNYKPIDDECYIVPQPPFYCDYGYNMHIGNSFIRILTDCNRVDIRDRLEERVKGDELAFPIKIGNDVWIGGGAIICPGITISDGFVVNIT</sequence>
<evidence type="ECO:0000313" key="5">
    <source>
        <dbReference type="Proteomes" id="UP000789342"/>
    </source>
</evidence>
<organism evidence="4 5">
    <name type="scientific">Acaulospora morrowiae</name>
    <dbReference type="NCBI Taxonomy" id="94023"/>
    <lineage>
        <taxon>Eukaryota</taxon>
        <taxon>Fungi</taxon>
        <taxon>Fungi incertae sedis</taxon>
        <taxon>Mucoromycota</taxon>
        <taxon>Glomeromycotina</taxon>
        <taxon>Glomeromycetes</taxon>
        <taxon>Diversisporales</taxon>
        <taxon>Acaulosporaceae</taxon>
        <taxon>Acaulospora</taxon>
    </lineage>
</organism>
<keyword evidence="5" id="KW-1185">Reference proteome</keyword>
<dbReference type="GO" id="GO:0016407">
    <property type="term" value="F:acetyltransferase activity"/>
    <property type="evidence" value="ECO:0007669"/>
    <property type="project" value="InterPro"/>
</dbReference>
<dbReference type="Proteomes" id="UP000789342">
    <property type="component" value="Unassembled WGS sequence"/>
</dbReference>
<dbReference type="Gene3D" id="2.160.10.10">
    <property type="entry name" value="Hexapeptide repeat proteins"/>
    <property type="match status" value="1"/>
</dbReference>
<dbReference type="SUPFAM" id="SSF51161">
    <property type="entry name" value="Trimeric LpxA-like enzymes"/>
    <property type="match status" value="1"/>
</dbReference>
<protein>
    <submittedName>
        <fullName evidence="4">13911_t:CDS:1</fullName>
    </submittedName>
</protein>
<gene>
    <name evidence="4" type="ORF">AMORRO_LOCUS452</name>
</gene>
<dbReference type="GO" id="GO:0008374">
    <property type="term" value="F:O-acyltransferase activity"/>
    <property type="evidence" value="ECO:0007669"/>
    <property type="project" value="TreeGrafter"/>
</dbReference>
<reference evidence="4" key="1">
    <citation type="submission" date="2021-06" db="EMBL/GenBank/DDBJ databases">
        <authorList>
            <person name="Kallberg Y."/>
            <person name="Tangrot J."/>
            <person name="Rosling A."/>
        </authorList>
    </citation>
    <scope>NUCLEOTIDE SEQUENCE</scope>
    <source>
        <strain evidence="4">CL551</strain>
    </source>
</reference>
<comment type="caution">
    <text evidence="4">The sequence shown here is derived from an EMBL/GenBank/DDBJ whole genome shotgun (WGS) entry which is preliminary data.</text>
</comment>
<evidence type="ECO:0000259" key="3">
    <source>
        <dbReference type="Pfam" id="PF12464"/>
    </source>
</evidence>
<dbReference type="Pfam" id="PF12464">
    <property type="entry name" value="Mac"/>
    <property type="match status" value="1"/>
</dbReference>
<dbReference type="AlphaFoldDB" id="A0A9N8V9Q5"/>
<dbReference type="PANTHER" id="PTHR23416:SF23">
    <property type="entry name" value="ACETYLTRANSFERASE C18B11.09C-RELATED"/>
    <property type="match status" value="1"/>
</dbReference>
<accession>A0A9N8V9Q5</accession>
<evidence type="ECO:0000313" key="4">
    <source>
        <dbReference type="EMBL" id="CAG8443408.1"/>
    </source>
</evidence>
<name>A0A9N8V9Q5_9GLOM</name>
<proteinExistence type="inferred from homology"/>
<dbReference type="OrthoDB" id="25818at2759"/>